<accession>A0AAV4BI73</accession>
<gene>
    <name evidence="1" type="ORF">PoB_004554700</name>
</gene>
<dbReference type="EMBL" id="BLXT01004995">
    <property type="protein sequence ID" value="GFO19042.1"/>
    <property type="molecule type" value="Genomic_DNA"/>
</dbReference>
<protein>
    <submittedName>
        <fullName evidence="1">Uncharacterized protein</fullName>
    </submittedName>
</protein>
<evidence type="ECO:0000313" key="2">
    <source>
        <dbReference type="Proteomes" id="UP000735302"/>
    </source>
</evidence>
<keyword evidence="2" id="KW-1185">Reference proteome</keyword>
<evidence type="ECO:0000313" key="1">
    <source>
        <dbReference type="EMBL" id="GFO19042.1"/>
    </source>
</evidence>
<dbReference type="Proteomes" id="UP000735302">
    <property type="component" value="Unassembled WGS sequence"/>
</dbReference>
<organism evidence="1 2">
    <name type="scientific">Plakobranchus ocellatus</name>
    <dbReference type="NCBI Taxonomy" id="259542"/>
    <lineage>
        <taxon>Eukaryota</taxon>
        <taxon>Metazoa</taxon>
        <taxon>Spiralia</taxon>
        <taxon>Lophotrochozoa</taxon>
        <taxon>Mollusca</taxon>
        <taxon>Gastropoda</taxon>
        <taxon>Heterobranchia</taxon>
        <taxon>Euthyneura</taxon>
        <taxon>Panpulmonata</taxon>
        <taxon>Sacoglossa</taxon>
        <taxon>Placobranchoidea</taxon>
        <taxon>Plakobranchidae</taxon>
        <taxon>Plakobranchus</taxon>
    </lineage>
</organism>
<proteinExistence type="predicted"/>
<sequence>MCPLTEHIDLHAEIRAQMLVDAENCQKESINWSDFLTAQALYIICTRPNLRASTIEAVLREAKIDN</sequence>
<comment type="caution">
    <text evidence="1">The sequence shown here is derived from an EMBL/GenBank/DDBJ whole genome shotgun (WGS) entry which is preliminary data.</text>
</comment>
<reference evidence="1 2" key="1">
    <citation type="journal article" date="2021" name="Elife">
        <title>Chloroplast acquisition without the gene transfer in kleptoplastic sea slugs, Plakobranchus ocellatus.</title>
        <authorList>
            <person name="Maeda T."/>
            <person name="Takahashi S."/>
            <person name="Yoshida T."/>
            <person name="Shimamura S."/>
            <person name="Takaki Y."/>
            <person name="Nagai Y."/>
            <person name="Toyoda A."/>
            <person name="Suzuki Y."/>
            <person name="Arimoto A."/>
            <person name="Ishii H."/>
            <person name="Satoh N."/>
            <person name="Nishiyama T."/>
            <person name="Hasebe M."/>
            <person name="Maruyama T."/>
            <person name="Minagawa J."/>
            <person name="Obokata J."/>
            <person name="Shigenobu S."/>
        </authorList>
    </citation>
    <scope>NUCLEOTIDE SEQUENCE [LARGE SCALE GENOMIC DNA]</scope>
</reference>
<dbReference type="AlphaFoldDB" id="A0AAV4BI73"/>
<name>A0AAV4BI73_9GAST</name>